<comment type="caution">
    <text evidence="5">The sequence shown here is derived from an EMBL/GenBank/DDBJ whole genome shotgun (WGS) entry which is preliminary data.</text>
</comment>
<dbReference type="SUPFAM" id="SSF48452">
    <property type="entry name" value="TPR-like"/>
    <property type="match status" value="2"/>
</dbReference>
<dbReference type="Gene3D" id="1.25.40.10">
    <property type="entry name" value="Tetratricopeptide repeat domain"/>
    <property type="match status" value="3"/>
</dbReference>
<protein>
    <recommendedName>
        <fullName evidence="7">Tetratricopeptide repeat protein</fullName>
    </recommendedName>
</protein>
<dbReference type="PANTHER" id="PTHR44858">
    <property type="entry name" value="TETRATRICOPEPTIDE REPEAT PROTEIN 6"/>
    <property type="match status" value="1"/>
</dbReference>
<accession>A0ABP3QDX3</accession>
<gene>
    <name evidence="5" type="ORF">GCM10009416_26280</name>
</gene>
<reference evidence="6" key="1">
    <citation type="journal article" date="2019" name="Int. J. Syst. Evol. Microbiol.">
        <title>The Global Catalogue of Microorganisms (GCM) 10K type strain sequencing project: providing services to taxonomists for standard genome sequencing and annotation.</title>
        <authorList>
            <consortium name="The Broad Institute Genomics Platform"/>
            <consortium name="The Broad Institute Genome Sequencing Center for Infectious Disease"/>
            <person name="Wu L."/>
            <person name="Ma J."/>
        </authorList>
    </citation>
    <scope>NUCLEOTIDE SEQUENCE [LARGE SCALE GENOMIC DNA]</scope>
    <source>
        <strain evidence="6">JCM 9933</strain>
    </source>
</reference>
<evidence type="ECO:0000256" key="2">
    <source>
        <dbReference type="ARBA" id="ARBA00022803"/>
    </source>
</evidence>
<evidence type="ECO:0000256" key="1">
    <source>
        <dbReference type="ARBA" id="ARBA00022737"/>
    </source>
</evidence>
<dbReference type="SMART" id="SM00028">
    <property type="entry name" value="TPR"/>
    <property type="match status" value="7"/>
</dbReference>
<dbReference type="InterPro" id="IPR019734">
    <property type="entry name" value="TPR_rpt"/>
</dbReference>
<dbReference type="PROSITE" id="PS50005">
    <property type="entry name" value="TPR"/>
    <property type="match status" value="4"/>
</dbReference>
<sequence length="349" mass="37095">MRKVLAVALCASVAAPAAGPVVARTVYDEAWAWCIGADSATHAHRVEGCTWLIRHGDQKGKDLASAFINLGQARQDTRNPAVALASYERAIQLDPQGALGYASRGRLRQQQGDHAGALADWNRVIHLEPRAGDAYNARGLVRASQGDLPGAIADYTAALRLAPRATEALVNRGQARFETRDIKGALADYNRTLTLSPNRTDALEGRGLARLVAGNLAGARADFDRVLQADPYAAPVLSNRCIARHRLGEPRAAEDCEAGVATALPQTAWPHAARAGLRLMAHDLPGARADIVEAMRRDPNNASTMQLRALLRARLGDTAGAAADTQAARAIQPQVEARVAEIFGAGLGR</sequence>
<dbReference type="PANTHER" id="PTHR44858:SF1">
    <property type="entry name" value="UDP-N-ACETYLGLUCOSAMINE--PEPTIDE N-ACETYLGLUCOSAMINYLTRANSFERASE SPINDLY-RELATED"/>
    <property type="match status" value="1"/>
</dbReference>
<dbReference type="InterPro" id="IPR011990">
    <property type="entry name" value="TPR-like_helical_dom_sf"/>
</dbReference>
<dbReference type="Pfam" id="PF13432">
    <property type="entry name" value="TPR_16"/>
    <property type="match status" value="2"/>
</dbReference>
<evidence type="ECO:0008006" key="7">
    <source>
        <dbReference type="Google" id="ProtNLM"/>
    </source>
</evidence>
<feature type="repeat" description="TPR" evidence="3">
    <location>
        <begin position="132"/>
        <end position="165"/>
    </location>
</feature>
<evidence type="ECO:0000256" key="4">
    <source>
        <dbReference type="SAM" id="SignalP"/>
    </source>
</evidence>
<dbReference type="EMBL" id="BAAAFZ010000036">
    <property type="protein sequence ID" value="GAA0586572.1"/>
    <property type="molecule type" value="Genomic_DNA"/>
</dbReference>
<feature type="repeat" description="TPR" evidence="3">
    <location>
        <begin position="166"/>
        <end position="199"/>
    </location>
</feature>
<feature type="repeat" description="TPR" evidence="3">
    <location>
        <begin position="98"/>
        <end position="131"/>
    </location>
</feature>
<evidence type="ECO:0000313" key="5">
    <source>
        <dbReference type="EMBL" id="GAA0586572.1"/>
    </source>
</evidence>
<organism evidence="5 6">
    <name type="scientific">Craurococcus roseus</name>
    <dbReference type="NCBI Taxonomy" id="77585"/>
    <lineage>
        <taxon>Bacteria</taxon>
        <taxon>Pseudomonadati</taxon>
        <taxon>Pseudomonadota</taxon>
        <taxon>Alphaproteobacteria</taxon>
        <taxon>Acetobacterales</taxon>
        <taxon>Acetobacteraceae</taxon>
        <taxon>Craurococcus</taxon>
    </lineage>
</organism>
<dbReference type="Proteomes" id="UP001501588">
    <property type="component" value="Unassembled WGS sequence"/>
</dbReference>
<proteinExistence type="predicted"/>
<feature type="chain" id="PRO_5046106269" description="Tetratricopeptide repeat protein" evidence="4">
    <location>
        <begin position="24"/>
        <end position="349"/>
    </location>
</feature>
<dbReference type="RefSeq" id="WP_343895768.1">
    <property type="nucleotide sequence ID" value="NZ_BAAAFZ010000036.1"/>
</dbReference>
<feature type="signal peptide" evidence="4">
    <location>
        <begin position="1"/>
        <end position="23"/>
    </location>
</feature>
<keyword evidence="4" id="KW-0732">Signal</keyword>
<dbReference type="InterPro" id="IPR050498">
    <property type="entry name" value="Ycf3"/>
</dbReference>
<keyword evidence="1" id="KW-0677">Repeat</keyword>
<name>A0ABP3QDX3_9PROT</name>
<evidence type="ECO:0000313" key="6">
    <source>
        <dbReference type="Proteomes" id="UP001501588"/>
    </source>
</evidence>
<evidence type="ECO:0000256" key="3">
    <source>
        <dbReference type="PROSITE-ProRule" id="PRU00339"/>
    </source>
</evidence>
<dbReference type="Pfam" id="PF13181">
    <property type="entry name" value="TPR_8"/>
    <property type="match status" value="1"/>
</dbReference>
<keyword evidence="6" id="KW-1185">Reference proteome</keyword>
<keyword evidence="2 3" id="KW-0802">TPR repeat</keyword>
<feature type="repeat" description="TPR" evidence="3">
    <location>
        <begin position="64"/>
        <end position="97"/>
    </location>
</feature>